<feature type="transmembrane region" description="Helical" evidence="1">
    <location>
        <begin position="50"/>
        <end position="70"/>
    </location>
</feature>
<dbReference type="RefSeq" id="WP_261299907.1">
    <property type="nucleotide sequence ID" value="NZ_JAMTCD010000037.1"/>
</dbReference>
<evidence type="ECO:0000256" key="1">
    <source>
        <dbReference type="SAM" id="Phobius"/>
    </source>
</evidence>
<evidence type="ECO:0000313" key="4">
    <source>
        <dbReference type="Proteomes" id="UP001155546"/>
    </source>
</evidence>
<feature type="transmembrane region" description="Helical" evidence="1">
    <location>
        <begin position="12"/>
        <end position="30"/>
    </location>
</feature>
<organism evidence="3 4">
    <name type="scientific">Shewanella holmiensis</name>
    <dbReference type="NCBI Taxonomy" id="2952222"/>
    <lineage>
        <taxon>Bacteria</taxon>
        <taxon>Pseudomonadati</taxon>
        <taxon>Pseudomonadota</taxon>
        <taxon>Gammaproteobacteria</taxon>
        <taxon>Alteromonadales</taxon>
        <taxon>Shewanellaceae</taxon>
        <taxon>Shewanella</taxon>
    </lineage>
</organism>
<reference evidence="3" key="1">
    <citation type="journal article" date="2023" name="Int. J. Syst. Evol. Microbiol.">
        <title>&lt;i&gt;Shewanella septentrionalis&lt;/i&gt; sp. nov. and &lt;i&gt;Shewanella holmiensis&lt;/i&gt; sp. nov., isolated from Baltic Sea water and sediments.</title>
        <authorList>
            <person name="Martin-Rodriguez A.J."/>
            <person name="Thorell K."/>
            <person name="Joffre E."/>
            <person name="Jensie-Markopoulos S."/>
            <person name="Moore E.R.B."/>
            <person name="Sjoling A."/>
        </authorList>
    </citation>
    <scope>NUCLEOTIDE SEQUENCE</scope>
    <source>
        <strain evidence="3">SP1S2-7</strain>
    </source>
</reference>
<keyword evidence="4" id="KW-1185">Reference proteome</keyword>
<dbReference type="Proteomes" id="UP001155546">
    <property type="component" value="Unassembled WGS sequence"/>
</dbReference>
<keyword evidence="1" id="KW-0812">Transmembrane</keyword>
<dbReference type="EMBL" id="JAMTCD010000037">
    <property type="protein sequence ID" value="MCT7943588.1"/>
    <property type="molecule type" value="Genomic_DNA"/>
</dbReference>
<keyword evidence="1" id="KW-0472">Membrane</keyword>
<proteinExistence type="predicted"/>
<comment type="caution">
    <text evidence="3">The sequence shown here is derived from an EMBL/GenBank/DDBJ whole genome shotgun (WGS) entry which is preliminary data.</text>
</comment>
<evidence type="ECO:0000313" key="3">
    <source>
        <dbReference type="EMBL" id="MCT7943588.1"/>
    </source>
</evidence>
<protein>
    <recommendedName>
        <fullName evidence="2">SGNH domain-containing protein</fullName>
    </recommendedName>
</protein>
<keyword evidence="1" id="KW-1133">Transmembrane helix</keyword>
<dbReference type="AlphaFoldDB" id="A0A9X2WQD1"/>
<gene>
    <name evidence="3" type="ORF">NE535_17680</name>
</gene>
<dbReference type="InterPro" id="IPR043968">
    <property type="entry name" value="SGNH"/>
</dbReference>
<sequence>MFLNYASQQNSFTWIILGIVFSVVMGGLSYRYIEIVFNRFINKYKVKKQVQLLVALFVVVELLAISTRHLHIDGRLPESVELASNETFNRHPRLRECLQSPGRDIVTEGCLHGDGPLAAVLVGDSHANAVVSSVVEATHGGSVQEFSYNSCPTILGMHSKENRSECTKFNDLLVTKLAIPSQVPVIVVARITGSLLGYNEVHKFHNKPTIYFDNEHQTARELLADYETQQIETLCKLSENRPVYLVRPFPEMGRDVPTVLYRKQMFLGAQSDYSIPIADYYSRHDAIWQAQDKAAVRCGVTILNPIPYLCHDEKCWGSKNGRPFYYDNNHLSEFGNKQLVPMFESIFK</sequence>
<accession>A0A9X2WQD1</accession>
<feature type="domain" description="SGNH" evidence="2">
    <location>
        <begin position="97"/>
        <end position="344"/>
    </location>
</feature>
<dbReference type="Pfam" id="PF19040">
    <property type="entry name" value="SGNH"/>
    <property type="match status" value="1"/>
</dbReference>
<evidence type="ECO:0000259" key="2">
    <source>
        <dbReference type="Pfam" id="PF19040"/>
    </source>
</evidence>
<name>A0A9X2WQD1_9GAMM</name>